<keyword evidence="4" id="KW-1015">Disulfide bond</keyword>
<evidence type="ECO:0000256" key="2">
    <source>
        <dbReference type="ARBA" id="ARBA00022729"/>
    </source>
</evidence>
<organism evidence="8 9">
    <name type="scientific">Haemaphysalis longicornis</name>
    <name type="common">Bush tick</name>
    <dbReference type="NCBI Taxonomy" id="44386"/>
    <lineage>
        <taxon>Eukaryota</taxon>
        <taxon>Metazoa</taxon>
        <taxon>Ecdysozoa</taxon>
        <taxon>Arthropoda</taxon>
        <taxon>Chelicerata</taxon>
        <taxon>Arachnida</taxon>
        <taxon>Acari</taxon>
        <taxon>Parasitiformes</taxon>
        <taxon>Ixodida</taxon>
        <taxon>Ixodoidea</taxon>
        <taxon>Ixodidae</taxon>
        <taxon>Haemaphysalinae</taxon>
        <taxon>Haemaphysalis</taxon>
    </lineage>
</organism>
<dbReference type="GO" id="GO:0005576">
    <property type="term" value="C:extracellular region"/>
    <property type="evidence" value="ECO:0007669"/>
    <property type="project" value="InterPro"/>
</dbReference>
<evidence type="ECO:0000256" key="3">
    <source>
        <dbReference type="ARBA" id="ARBA00022737"/>
    </source>
</evidence>
<sequence length="701" mass="76275">MQHKVTCQKLRLSLVNIVQNPSQQLRHLVEHQGTPDFTPQHGVERVPEEPAYAGDGHHPTTQPKLPPEIGQRVTAGSTQEGGPDEVPESLPEYPQTVSVRHHPQFKPTAAPETGPRVTSEFASEHDVEGGLPETSPELGDKSNAKTPAPAINSQVAKDFAPYYGTEKVLESTSEAPPNTEASLRPGYQSTIAPGETPEVTEDVAPENVRIAAPERQPKITADVYPESPLQPDARFAPKNSQENTVGFAPKNAPRYVPEIVPEPTDVGQKSGPQTVSQNVPVNQPSPTSGPTSYISPEYRESPRRETTPVYTDRITTKTRPLDAQRVKPQTPPTIPPDSIYVTVPVTPIPTVRTTTRAASRRTTSTYSRSGGWDATRAPSWAATRGSARATSPPPARATTATLSPRATPPASRGGGRSRTRSTTQAPETFNAISFMTYAPTRRDRLSTVTPTTPRDDLAPPTRDDVTLLPFPQRHLEATRASRFKCPKGRSGFFADFRSGCRRYHICFKNSSQVHECPGALLFNPISQTCDLPDKVTCVPPRRRACPNCKTTSSSTGRRRNHAHGVPSGFHFECGDLPDGFYPDVARRCHVFYRCHNGHKFPHYCKRGLLFNSKTGNCDFEGSVECSAGRANSDLRTSQPEGLAAGICTASQRPASTEGAHTWCLGSDVPTPGYACSVTEGVEKVGLKMLQRVCQGLWNVVV</sequence>
<proteinExistence type="predicted"/>
<comment type="caution">
    <text evidence="8">The sequence shown here is derived from an EMBL/GenBank/DDBJ whole genome shotgun (WGS) entry which is preliminary data.</text>
</comment>
<dbReference type="GO" id="GO:0008061">
    <property type="term" value="F:chitin binding"/>
    <property type="evidence" value="ECO:0007669"/>
    <property type="project" value="UniProtKB-KW"/>
</dbReference>
<dbReference type="OMA" id="SGFIHPM"/>
<keyword evidence="1" id="KW-0147">Chitin-binding</keyword>
<feature type="compositionally biased region" description="Polar residues" evidence="6">
    <location>
        <begin position="270"/>
        <end position="294"/>
    </location>
</feature>
<dbReference type="SMART" id="SM00494">
    <property type="entry name" value="ChtBD2"/>
    <property type="match status" value="2"/>
</dbReference>
<feature type="domain" description="Chitin-binding type-2" evidence="7">
    <location>
        <begin position="570"/>
        <end position="627"/>
    </location>
</feature>
<feature type="region of interest" description="Disordered" evidence="6">
    <location>
        <begin position="48"/>
        <end position="91"/>
    </location>
</feature>
<reference evidence="8 9" key="1">
    <citation type="journal article" date="2020" name="Cell">
        <title>Large-Scale Comparative Analyses of Tick Genomes Elucidate Their Genetic Diversity and Vector Capacities.</title>
        <authorList>
            <consortium name="Tick Genome and Microbiome Consortium (TIGMIC)"/>
            <person name="Jia N."/>
            <person name="Wang J."/>
            <person name="Shi W."/>
            <person name="Du L."/>
            <person name="Sun Y."/>
            <person name="Zhan W."/>
            <person name="Jiang J.F."/>
            <person name="Wang Q."/>
            <person name="Zhang B."/>
            <person name="Ji P."/>
            <person name="Bell-Sakyi L."/>
            <person name="Cui X.M."/>
            <person name="Yuan T.T."/>
            <person name="Jiang B.G."/>
            <person name="Yang W.F."/>
            <person name="Lam T.T."/>
            <person name="Chang Q.C."/>
            <person name="Ding S.J."/>
            <person name="Wang X.J."/>
            <person name="Zhu J.G."/>
            <person name="Ruan X.D."/>
            <person name="Zhao L."/>
            <person name="Wei J.T."/>
            <person name="Ye R.Z."/>
            <person name="Que T.C."/>
            <person name="Du C.H."/>
            <person name="Zhou Y.H."/>
            <person name="Cheng J.X."/>
            <person name="Dai P.F."/>
            <person name="Guo W.B."/>
            <person name="Han X.H."/>
            <person name="Huang E.J."/>
            <person name="Li L.F."/>
            <person name="Wei W."/>
            <person name="Gao Y.C."/>
            <person name="Liu J.Z."/>
            <person name="Shao H.Z."/>
            <person name="Wang X."/>
            <person name="Wang C.C."/>
            <person name="Yang T.C."/>
            <person name="Huo Q.B."/>
            <person name="Li W."/>
            <person name="Chen H.Y."/>
            <person name="Chen S.E."/>
            <person name="Zhou L.G."/>
            <person name="Ni X.B."/>
            <person name="Tian J.H."/>
            <person name="Sheng Y."/>
            <person name="Liu T."/>
            <person name="Pan Y.S."/>
            <person name="Xia L.Y."/>
            <person name="Li J."/>
            <person name="Zhao F."/>
            <person name="Cao W.C."/>
        </authorList>
    </citation>
    <scope>NUCLEOTIDE SEQUENCE [LARGE SCALE GENOMIC DNA]</scope>
    <source>
        <strain evidence="8">HaeL-2018</strain>
    </source>
</reference>
<keyword evidence="3" id="KW-0677">Repeat</keyword>
<dbReference type="PROSITE" id="PS50940">
    <property type="entry name" value="CHIT_BIND_II"/>
    <property type="match status" value="2"/>
</dbReference>
<dbReference type="OrthoDB" id="7250310at2759"/>
<evidence type="ECO:0000313" key="8">
    <source>
        <dbReference type="EMBL" id="KAH9364953.1"/>
    </source>
</evidence>
<feature type="domain" description="Chitin-binding type-2" evidence="7">
    <location>
        <begin position="482"/>
        <end position="539"/>
    </location>
</feature>
<evidence type="ECO:0000256" key="6">
    <source>
        <dbReference type="SAM" id="MobiDB-lite"/>
    </source>
</evidence>
<evidence type="ECO:0000256" key="1">
    <source>
        <dbReference type="ARBA" id="ARBA00022669"/>
    </source>
</evidence>
<dbReference type="AlphaFoldDB" id="A0A9J6FRT3"/>
<dbReference type="InterPro" id="IPR002557">
    <property type="entry name" value="Chitin-bd_dom"/>
</dbReference>
<evidence type="ECO:0000256" key="5">
    <source>
        <dbReference type="ARBA" id="ARBA00023180"/>
    </source>
</evidence>
<dbReference type="Gene3D" id="2.170.140.10">
    <property type="entry name" value="Chitin binding domain"/>
    <property type="match status" value="2"/>
</dbReference>
<keyword evidence="5" id="KW-0325">Glycoprotein</keyword>
<keyword evidence="2" id="KW-0732">Signal</keyword>
<dbReference type="Proteomes" id="UP000821853">
    <property type="component" value="Unassembled WGS sequence"/>
</dbReference>
<gene>
    <name evidence="8" type="ORF">HPB48_012969</name>
</gene>
<feature type="compositionally biased region" description="Basic and acidic residues" evidence="6">
    <location>
        <begin position="297"/>
        <end position="306"/>
    </location>
</feature>
<feature type="region of interest" description="Disordered" evidence="6">
    <location>
        <begin position="105"/>
        <end position="424"/>
    </location>
</feature>
<feature type="compositionally biased region" description="Low complexity" evidence="6">
    <location>
        <begin position="386"/>
        <end position="411"/>
    </location>
</feature>
<evidence type="ECO:0000313" key="9">
    <source>
        <dbReference type="Proteomes" id="UP000821853"/>
    </source>
</evidence>
<keyword evidence="9" id="KW-1185">Reference proteome</keyword>
<name>A0A9J6FRT3_HAELO</name>
<feature type="compositionally biased region" description="Low complexity" evidence="6">
    <location>
        <begin position="341"/>
        <end position="369"/>
    </location>
</feature>
<dbReference type="InterPro" id="IPR036508">
    <property type="entry name" value="Chitin-bd_dom_sf"/>
</dbReference>
<feature type="region of interest" description="Disordered" evidence="6">
    <location>
        <begin position="445"/>
        <end position="464"/>
    </location>
</feature>
<feature type="compositionally biased region" description="Basic and acidic residues" evidence="6">
    <location>
        <begin position="453"/>
        <end position="464"/>
    </location>
</feature>
<evidence type="ECO:0000259" key="7">
    <source>
        <dbReference type="PROSITE" id="PS50940"/>
    </source>
</evidence>
<dbReference type="InterPro" id="IPR051940">
    <property type="entry name" value="Chitin_bind-dev_reg"/>
</dbReference>
<feature type="compositionally biased region" description="Polar residues" evidence="6">
    <location>
        <begin position="170"/>
        <end position="191"/>
    </location>
</feature>
<evidence type="ECO:0000256" key="4">
    <source>
        <dbReference type="ARBA" id="ARBA00023157"/>
    </source>
</evidence>
<protein>
    <recommendedName>
        <fullName evidence="7">Chitin-binding type-2 domain-containing protein</fullName>
    </recommendedName>
</protein>
<dbReference type="PANTHER" id="PTHR23301">
    <property type="entry name" value="CHITIN BINDING PERITROPHIN-A"/>
    <property type="match status" value="1"/>
</dbReference>
<dbReference type="SUPFAM" id="SSF57625">
    <property type="entry name" value="Invertebrate chitin-binding proteins"/>
    <property type="match status" value="2"/>
</dbReference>
<accession>A0A9J6FRT3</accession>
<dbReference type="EMBL" id="JABSTR010000003">
    <property type="protein sequence ID" value="KAH9364953.1"/>
    <property type="molecule type" value="Genomic_DNA"/>
</dbReference>
<dbReference type="VEuPathDB" id="VectorBase:HLOH_059950"/>
<dbReference type="PANTHER" id="PTHR23301:SF0">
    <property type="entry name" value="CHITIN-BINDING TYPE-2 DOMAIN-CONTAINING PROTEIN-RELATED"/>
    <property type="match status" value="1"/>
</dbReference>
<dbReference type="Pfam" id="PF01607">
    <property type="entry name" value="CBM_14"/>
    <property type="match status" value="2"/>
</dbReference>